<gene>
    <name evidence="1" type="ORF">GCM10007894_29970</name>
</gene>
<accession>A0AA37TT60</accession>
<dbReference type="RefSeq" id="WP_095499463.1">
    <property type="nucleotide sequence ID" value="NZ_BSPO01000014.1"/>
</dbReference>
<proteinExistence type="predicted"/>
<dbReference type="AlphaFoldDB" id="A0AA37TT60"/>
<protein>
    <recommendedName>
        <fullName evidence="3">NIPSNAP domain-containing protein</fullName>
    </recommendedName>
</protein>
<reference evidence="1 2" key="1">
    <citation type="journal article" date="2014" name="Int. J. Syst. Evol. Microbiol.">
        <title>Complete genome sequence of Corynebacterium casei LMG S-19264T (=DSM 44701T), isolated from a smear-ripened cheese.</title>
        <authorList>
            <consortium name="US DOE Joint Genome Institute (JGI-PGF)"/>
            <person name="Walter F."/>
            <person name="Albersmeier A."/>
            <person name="Kalinowski J."/>
            <person name="Ruckert C."/>
        </authorList>
    </citation>
    <scope>NUCLEOTIDE SEQUENCE [LARGE SCALE GENOMIC DNA]</scope>
    <source>
        <strain evidence="1 2">NBRC 112785</strain>
    </source>
</reference>
<keyword evidence="2" id="KW-1185">Reference proteome</keyword>
<name>A0AA37TT60_9GAMM</name>
<dbReference type="Proteomes" id="UP001157439">
    <property type="component" value="Unassembled WGS sequence"/>
</dbReference>
<evidence type="ECO:0008006" key="3">
    <source>
        <dbReference type="Google" id="ProtNLM"/>
    </source>
</evidence>
<comment type="caution">
    <text evidence="1">The sequence shown here is derived from an EMBL/GenBank/DDBJ whole genome shotgun (WGS) entry which is preliminary data.</text>
</comment>
<evidence type="ECO:0000313" key="2">
    <source>
        <dbReference type="Proteomes" id="UP001157439"/>
    </source>
</evidence>
<dbReference type="EMBL" id="BSPO01000014">
    <property type="protein sequence ID" value="GLS85020.1"/>
    <property type="molecule type" value="Genomic_DNA"/>
</dbReference>
<evidence type="ECO:0000313" key="1">
    <source>
        <dbReference type="EMBL" id="GLS85020.1"/>
    </source>
</evidence>
<sequence length="249" mass="28669">MSNLSRALGLTMAVSLTLISFLSIAEESSLARVYTLQVSYDQQPDFEKAFKDHIAWRKKAEDPWQWMAYQVIDGEGIGNYIVRSGNHKWADFSASDEFGKKSAKQWREGPAKYVARVSSHTTTTWQDTINWPEENFDPQFFQINEYRVKIGKMEQLHQAAREMHKAIMEHKWPVNYAFVQIDSGGPANQVTLVLPYLSWSAMEQPEVKLQEVLVKTYGEEKAADILGRWSDAVLEINTFMLRKRGDLVE</sequence>
<organism evidence="1 2">
    <name type="scientific">Paraferrimonas haliotis</name>
    <dbReference type="NCBI Taxonomy" id="2013866"/>
    <lineage>
        <taxon>Bacteria</taxon>
        <taxon>Pseudomonadati</taxon>
        <taxon>Pseudomonadota</taxon>
        <taxon>Gammaproteobacteria</taxon>
        <taxon>Alteromonadales</taxon>
        <taxon>Ferrimonadaceae</taxon>
        <taxon>Paraferrimonas</taxon>
    </lineage>
</organism>